<dbReference type="PANTHER" id="PTHR36183">
    <property type="entry name" value="BETA-GLUCURONIDASE"/>
    <property type="match status" value="1"/>
</dbReference>
<protein>
    <recommendedName>
        <fullName evidence="2">Beta-glucuronidase C-terminal domain-containing protein</fullName>
    </recommendedName>
</protein>
<name>A0AAI9Y7V4_9PEZI</name>
<dbReference type="EMBL" id="MPDP01000086">
    <property type="protein sequence ID" value="KAK1483465.1"/>
    <property type="molecule type" value="Genomic_DNA"/>
</dbReference>
<dbReference type="InterPro" id="IPR031728">
    <property type="entry name" value="GlcAase_C"/>
</dbReference>
<proteinExistence type="predicted"/>
<gene>
    <name evidence="3" type="ORF">CCUS01_15742</name>
</gene>
<feature type="chain" id="PRO_5042543668" description="Beta-glucuronidase C-terminal domain-containing protein" evidence="1">
    <location>
        <begin position="21"/>
        <end position="491"/>
    </location>
</feature>
<evidence type="ECO:0000256" key="1">
    <source>
        <dbReference type="SAM" id="SignalP"/>
    </source>
</evidence>
<keyword evidence="1" id="KW-0732">Signal</keyword>
<feature type="domain" description="Beta-glucuronidase C-terminal" evidence="2">
    <location>
        <begin position="382"/>
        <end position="487"/>
    </location>
</feature>
<keyword evidence="4" id="KW-1185">Reference proteome</keyword>
<feature type="signal peptide" evidence="1">
    <location>
        <begin position="1"/>
        <end position="20"/>
    </location>
</feature>
<dbReference type="Pfam" id="PF16862">
    <property type="entry name" value="Glyco_hydro_79C"/>
    <property type="match status" value="1"/>
</dbReference>
<dbReference type="AlphaFoldDB" id="A0AAI9Y7V4"/>
<dbReference type="Proteomes" id="UP001239213">
    <property type="component" value="Unassembled WGS sequence"/>
</dbReference>
<dbReference type="Gene3D" id="3.20.20.80">
    <property type="entry name" value="Glycosidases"/>
    <property type="match status" value="1"/>
</dbReference>
<sequence>MHFSVSKLACLLAAAHAAAAVTYSVPAKVNTGGLSYAPLEAAPLVLCGFLTLIAKSFEFFAFPAYFKNVTATNQCLANLKDLTGTWPPIRIGGTTQDRASYDAATSAYVVYSVANAADAPASLTFGPNFMKLAATYAGDVTLGLNRGKNNIDNTIAAAKVAVQEMKNLYAIEVGNEPEYWSGVQPIAAGGWSPALDAASQNHWDITVGIAIGKKNIIQAGNSNSLPPTWGAEELIASGNATVREYVKTYAHHNYPGGSVTGLMSHSSISSNVHLFDKDIASALAVNKPYVFGETNSVAGGGAANVSPTFGAALWVMDYTVRLAMSKVSRVYFHHGTIGNNPYAFFGRYCNGNPYVGAYAATAFMAGGKHLAALDDGKSALAAYVTYDAAGAPLRALLYNSNYYSGTGTRGTESFVLSGLTTAAGRVRSKRVTAASAEARQDRGGNASFGQQFFNNGTCTIGGTETFETTTVSGGQATFSVKASEALLVYLQ</sequence>
<dbReference type="InterPro" id="IPR052974">
    <property type="entry name" value="GH79_Enzymes"/>
</dbReference>
<reference evidence="3" key="1">
    <citation type="submission" date="2016-11" db="EMBL/GenBank/DDBJ databases">
        <title>The genome sequence of Colletotrichum cuscutae.</title>
        <authorList>
            <person name="Baroncelli R."/>
        </authorList>
    </citation>
    <scope>NUCLEOTIDE SEQUENCE</scope>
    <source>
        <strain evidence="3">IMI 304802</strain>
    </source>
</reference>
<comment type="caution">
    <text evidence="3">The sequence shown here is derived from an EMBL/GenBank/DDBJ whole genome shotgun (WGS) entry which is preliminary data.</text>
</comment>
<accession>A0AAI9Y7V4</accession>
<evidence type="ECO:0000313" key="3">
    <source>
        <dbReference type="EMBL" id="KAK1483465.1"/>
    </source>
</evidence>
<dbReference type="SUPFAM" id="SSF51445">
    <property type="entry name" value="(Trans)glycosidases"/>
    <property type="match status" value="1"/>
</dbReference>
<dbReference type="InterPro" id="IPR017853">
    <property type="entry name" value="GH"/>
</dbReference>
<evidence type="ECO:0000313" key="4">
    <source>
        <dbReference type="Proteomes" id="UP001239213"/>
    </source>
</evidence>
<organism evidence="3 4">
    <name type="scientific">Colletotrichum cuscutae</name>
    <dbReference type="NCBI Taxonomy" id="1209917"/>
    <lineage>
        <taxon>Eukaryota</taxon>
        <taxon>Fungi</taxon>
        <taxon>Dikarya</taxon>
        <taxon>Ascomycota</taxon>
        <taxon>Pezizomycotina</taxon>
        <taxon>Sordariomycetes</taxon>
        <taxon>Hypocreomycetidae</taxon>
        <taxon>Glomerellales</taxon>
        <taxon>Glomerellaceae</taxon>
        <taxon>Colletotrichum</taxon>
        <taxon>Colletotrichum acutatum species complex</taxon>
    </lineage>
</organism>
<evidence type="ECO:0000259" key="2">
    <source>
        <dbReference type="Pfam" id="PF16862"/>
    </source>
</evidence>
<dbReference type="PANTHER" id="PTHR36183:SF3">
    <property type="entry name" value="BETA-GLUCURONIDASE C-TERMINAL DOMAIN-CONTAINING PROTEIN"/>
    <property type="match status" value="1"/>
</dbReference>